<accession>A0A437ADM1</accession>
<organism evidence="2 3">
    <name type="scientific">Arthrobotrys flagrans</name>
    <name type="common">Nematode-trapping fungus</name>
    <name type="synonym">Trichothecium flagrans</name>
    <dbReference type="NCBI Taxonomy" id="97331"/>
    <lineage>
        <taxon>Eukaryota</taxon>
        <taxon>Fungi</taxon>
        <taxon>Dikarya</taxon>
        <taxon>Ascomycota</taxon>
        <taxon>Pezizomycotina</taxon>
        <taxon>Orbiliomycetes</taxon>
        <taxon>Orbiliales</taxon>
        <taxon>Orbiliaceae</taxon>
        <taxon>Arthrobotrys</taxon>
    </lineage>
</organism>
<gene>
    <name evidence="2" type="ORF">DFL_000385</name>
</gene>
<evidence type="ECO:0000313" key="3">
    <source>
        <dbReference type="Proteomes" id="UP000283090"/>
    </source>
</evidence>
<feature type="region of interest" description="Disordered" evidence="1">
    <location>
        <begin position="115"/>
        <end position="175"/>
    </location>
</feature>
<dbReference type="AlphaFoldDB" id="A0A437ADM1"/>
<protein>
    <submittedName>
        <fullName evidence="2">Uncharacterized protein</fullName>
    </submittedName>
</protein>
<dbReference type="Proteomes" id="UP000283090">
    <property type="component" value="Unassembled WGS sequence"/>
</dbReference>
<comment type="caution">
    <text evidence="2">The sequence shown here is derived from an EMBL/GenBank/DDBJ whole genome shotgun (WGS) entry which is preliminary data.</text>
</comment>
<keyword evidence="3" id="KW-1185">Reference proteome</keyword>
<feature type="compositionally biased region" description="Polar residues" evidence="1">
    <location>
        <begin position="132"/>
        <end position="150"/>
    </location>
</feature>
<dbReference type="VEuPathDB" id="FungiDB:DFL_000385"/>
<reference evidence="2 3" key="1">
    <citation type="submission" date="2019-01" db="EMBL/GenBank/DDBJ databases">
        <title>Intercellular communication is required for trap formation in the nematode-trapping fungus Duddingtonia flagrans.</title>
        <authorList>
            <person name="Youssar L."/>
            <person name="Wernet V."/>
            <person name="Hensel N."/>
            <person name="Hildebrandt H.-G."/>
            <person name="Fischer R."/>
        </authorList>
    </citation>
    <scope>NUCLEOTIDE SEQUENCE [LARGE SCALE GENOMIC DNA]</scope>
    <source>
        <strain evidence="2 3">CBS H-5679</strain>
    </source>
</reference>
<sequence>MCWNIRIGRCSHPEPTPDLLANLAICRCNRYTTSWDPTPCNPCNDFLVESTISQADFIDIQMYNRNITYFLQSTNDFGIKYDHLPESIGDWVALPSHVRFMVNGQGTLMEGTGVENNPDGAGTPIIPDEGQLSDSNSTLVWSDSSTASENGRNEVPGGMLDDPLPVIREEEAGAY</sequence>
<dbReference type="RefSeq" id="XP_067494917.1">
    <property type="nucleotide sequence ID" value="XM_067632844.1"/>
</dbReference>
<dbReference type="OrthoDB" id="5367019at2759"/>
<name>A0A437ADM1_ARTFL</name>
<evidence type="ECO:0000256" key="1">
    <source>
        <dbReference type="SAM" id="MobiDB-lite"/>
    </source>
</evidence>
<evidence type="ECO:0000313" key="2">
    <source>
        <dbReference type="EMBL" id="RVD89373.1"/>
    </source>
</evidence>
<proteinExistence type="predicted"/>
<dbReference type="GeneID" id="93582696"/>
<dbReference type="EMBL" id="SAEB01000001">
    <property type="protein sequence ID" value="RVD89373.1"/>
    <property type="molecule type" value="Genomic_DNA"/>
</dbReference>